<keyword evidence="1" id="KW-0732">Signal</keyword>
<dbReference type="PATRIC" id="fig|448.7.peg.938"/>
<keyword evidence="3" id="KW-1185">Reference proteome</keyword>
<feature type="signal peptide" evidence="1">
    <location>
        <begin position="1"/>
        <end position="17"/>
    </location>
</feature>
<evidence type="ECO:0000313" key="3">
    <source>
        <dbReference type="Proteomes" id="UP000054773"/>
    </source>
</evidence>
<reference evidence="2 3" key="1">
    <citation type="submission" date="2015-11" db="EMBL/GenBank/DDBJ databases">
        <title>Genomic analysis of 38 Legionella species identifies large and diverse effector repertoires.</title>
        <authorList>
            <person name="Burstein D."/>
            <person name="Amaro F."/>
            <person name="Zusman T."/>
            <person name="Lifshitz Z."/>
            <person name="Cohen O."/>
            <person name="Gilbert J.A."/>
            <person name="Pupko T."/>
            <person name="Shuman H.A."/>
            <person name="Segal G."/>
        </authorList>
    </citation>
    <scope>NUCLEOTIDE SEQUENCE [LARGE SCALE GENOMIC DNA]</scope>
    <source>
        <strain evidence="2 3">SE-32A-C8</strain>
    </source>
</reference>
<evidence type="ECO:0000256" key="1">
    <source>
        <dbReference type="SAM" id="SignalP"/>
    </source>
</evidence>
<accession>A0A0W0TS24</accession>
<organism evidence="2 3">
    <name type="scientific">Legionella erythra</name>
    <dbReference type="NCBI Taxonomy" id="448"/>
    <lineage>
        <taxon>Bacteria</taxon>
        <taxon>Pseudomonadati</taxon>
        <taxon>Pseudomonadota</taxon>
        <taxon>Gammaproteobacteria</taxon>
        <taxon>Legionellales</taxon>
        <taxon>Legionellaceae</taxon>
        <taxon>Legionella</taxon>
    </lineage>
</organism>
<dbReference type="AlphaFoldDB" id="A0A0W0TS24"/>
<dbReference type="Proteomes" id="UP000054773">
    <property type="component" value="Unassembled WGS sequence"/>
</dbReference>
<evidence type="ECO:0000313" key="2">
    <source>
        <dbReference type="EMBL" id="KTC98429.1"/>
    </source>
</evidence>
<dbReference type="RefSeq" id="WP_058526067.1">
    <property type="nucleotide sequence ID" value="NZ_CAAAHY010000032.1"/>
</dbReference>
<sequence length="493" mass="56715">MKKYLLFLLCIVSLSHARCPIYSRDNALAIKHDPLFTLVSTSTSCPETITDFTALLRQNGLNQQISLVANRGRNNPSQGSFSFFTSIFGSMRDGTRIAHGDFFIGYFTTLEKNLIHLDEQAEAGKLLIEVIAWDKEKALYNFYELRGIDGSQTRWFYRGNSKDAHRDNRFLYRQSPPDEAHFGQRMRCSACHNSGGPILKELKTPHNDWWTSSRPLAFTPNRLDEETASLLSQISEPHWLANDVKKGMKKLRQSRKMNDFIRHLSLQEQLRPLFCTTEINLESSDGHSQVSIPSAFWLNPLLGKIKSSITAPVYASLLHQWGMHFPETALQDADHPWLTPVKGYNDQQAIRQLLHDKLIDKHFVQAVLMIDYQHPVFSKTRCDLLTSLPLQNKPGWQDELIENLNKTNHLTAGRQFARLLTTKHRNEWQKIIRQYRQSVQQVLRTESGVDTSFQQLLWLRQQVFDSEISKNPLGQILEPGFRVIFPQSQIASG</sequence>
<comment type="caution">
    <text evidence="2">The sequence shown here is derived from an EMBL/GenBank/DDBJ whole genome shotgun (WGS) entry which is preliminary data.</text>
</comment>
<protein>
    <submittedName>
        <fullName evidence="2">Rod shape-determining protein MreB</fullName>
    </submittedName>
</protein>
<name>A0A0W0TS24_LEGER</name>
<feature type="chain" id="PRO_5006913343" evidence="1">
    <location>
        <begin position="18"/>
        <end position="493"/>
    </location>
</feature>
<proteinExistence type="predicted"/>
<dbReference type="EMBL" id="LNYA01000020">
    <property type="protein sequence ID" value="KTC98429.1"/>
    <property type="molecule type" value="Genomic_DNA"/>
</dbReference>
<gene>
    <name evidence="2" type="primary">mreB</name>
    <name evidence="2" type="ORF">Lery_0897</name>
</gene>
<dbReference type="OrthoDB" id="8565154at2"/>